<dbReference type="PANTHER" id="PTHR46481">
    <property type="entry name" value="ZINC FINGER BED DOMAIN-CONTAINING PROTEIN 4"/>
    <property type="match status" value="1"/>
</dbReference>
<gene>
    <name evidence="13" type="ORF">EZV62_003815</name>
</gene>
<dbReference type="GO" id="GO:0003677">
    <property type="term" value="F:DNA binding"/>
    <property type="evidence" value="ECO:0007669"/>
    <property type="project" value="UniProtKB-KW"/>
</dbReference>
<evidence type="ECO:0000256" key="9">
    <source>
        <dbReference type="ARBA" id="ARBA00023242"/>
    </source>
</evidence>
<evidence type="ECO:0000256" key="11">
    <source>
        <dbReference type="SAM" id="MobiDB-lite"/>
    </source>
</evidence>
<reference evidence="14" key="1">
    <citation type="journal article" date="2019" name="Gigascience">
        <title>De novo genome assembly of the endangered Acer yangbiense, a plant species with extremely small populations endemic to Yunnan Province, China.</title>
        <authorList>
            <person name="Yang J."/>
            <person name="Wariss H.M."/>
            <person name="Tao L."/>
            <person name="Zhang R."/>
            <person name="Yun Q."/>
            <person name="Hollingsworth P."/>
            <person name="Dao Z."/>
            <person name="Luo G."/>
            <person name="Guo H."/>
            <person name="Ma Y."/>
            <person name="Sun W."/>
        </authorList>
    </citation>
    <scope>NUCLEOTIDE SEQUENCE [LARGE SCALE GENOMIC DNA]</scope>
    <source>
        <strain evidence="14">cv. Malutang</strain>
    </source>
</reference>
<dbReference type="PANTHER" id="PTHR46481:SF7">
    <property type="entry name" value="ZINC FINGER BED DOMAIN-CONTAINING PROTEIN RICESLEEPER 2-LIKE"/>
    <property type="match status" value="1"/>
</dbReference>
<evidence type="ECO:0000256" key="1">
    <source>
        <dbReference type="ARBA" id="ARBA00004123"/>
    </source>
</evidence>
<dbReference type="SUPFAM" id="SSF57667">
    <property type="entry name" value="beta-beta-alpha zinc fingers"/>
    <property type="match status" value="1"/>
</dbReference>
<protein>
    <recommendedName>
        <fullName evidence="12">BED-type domain-containing protein</fullName>
    </recommendedName>
</protein>
<sequence>MSWPSGTLPAIPPLFSDDNPHQQRQESSHIAGKETVGLDLGCSSSQMKKRKLRSDVWEHFHKSKDKDGNDRARCNLCDKDFDGSSKKGTSHLRNHFKSCQKKRNGAGDKPAEAGNSMNPIAIKEKSVMDQQLDNWDLTRMIVKYSVMSLDSTQELHAYNEERKKLCKYFEKLSCRFCLTIDKVLRWTGFYFCFMVYFIDYDWKLKRNIIGFCRTDDDQIVLKCLKKELLEWGINKNISSMVSNAFYYNTWYVNGREIPFIGQGSLLFNDTLLCIDSFENICYSCRTLFNIKKTLHCRISKIFNYIMETSSKNETFRIAKDRAKSLGKEVTAEVIPTKQQLEDIDHENDGIVALLEIALGSKEAFSEFENIDPDFKSINLTKEQWDQIRDIYECYEDFTDESFLKHCSYKTANMYFPVLCSLYKKALVWLKIHKIGSYSVEDGCFTFAKRMGINWCQSNLVLAVAAVLDPRFKMDVVKYWYKKIYGSEWETQLTTFTNYFTFVYNEYAKGTNDEKNSSISYKMLDPSGKPHKSSHDLDHVRSLNFELHLYLEDVKFPLIDDFDILEWWRVNSQYFPTLARMARDFLAIQISGLSSYEKDEITCLAEDLVSDEVEI</sequence>
<keyword evidence="4 10" id="KW-0863">Zinc-finger</keyword>
<dbReference type="AlphaFoldDB" id="A0A5C7IHU9"/>
<organism evidence="13 14">
    <name type="scientific">Acer yangbiense</name>
    <dbReference type="NCBI Taxonomy" id="1000413"/>
    <lineage>
        <taxon>Eukaryota</taxon>
        <taxon>Viridiplantae</taxon>
        <taxon>Streptophyta</taxon>
        <taxon>Embryophyta</taxon>
        <taxon>Tracheophyta</taxon>
        <taxon>Spermatophyta</taxon>
        <taxon>Magnoliopsida</taxon>
        <taxon>eudicotyledons</taxon>
        <taxon>Gunneridae</taxon>
        <taxon>Pentapetalae</taxon>
        <taxon>rosids</taxon>
        <taxon>malvids</taxon>
        <taxon>Sapindales</taxon>
        <taxon>Sapindaceae</taxon>
        <taxon>Hippocastanoideae</taxon>
        <taxon>Acereae</taxon>
        <taxon>Acer</taxon>
    </lineage>
</organism>
<evidence type="ECO:0000256" key="8">
    <source>
        <dbReference type="ARBA" id="ARBA00023163"/>
    </source>
</evidence>
<evidence type="ECO:0000256" key="5">
    <source>
        <dbReference type="ARBA" id="ARBA00022833"/>
    </source>
</evidence>
<evidence type="ECO:0000256" key="3">
    <source>
        <dbReference type="ARBA" id="ARBA00022723"/>
    </source>
</evidence>
<dbReference type="PROSITE" id="PS50808">
    <property type="entry name" value="ZF_BED"/>
    <property type="match status" value="1"/>
</dbReference>
<keyword evidence="6" id="KW-0805">Transcription regulation</keyword>
<feature type="region of interest" description="Disordered" evidence="11">
    <location>
        <begin position="1"/>
        <end position="44"/>
    </location>
</feature>
<evidence type="ECO:0000256" key="6">
    <source>
        <dbReference type="ARBA" id="ARBA00023015"/>
    </source>
</evidence>
<feature type="compositionally biased region" description="Basic and acidic residues" evidence="11">
    <location>
        <begin position="18"/>
        <end position="27"/>
    </location>
</feature>
<evidence type="ECO:0000313" key="14">
    <source>
        <dbReference type="Proteomes" id="UP000323000"/>
    </source>
</evidence>
<evidence type="ECO:0000256" key="4">
    <source>
        <dbReference type="ARBA" id="ARBA00022771"/>
    </source>
</evidence>
<keyword evidence="14" id="KW-1185">Reference proteome</keyword>
<evidence type="ECO:0000256" key="2">
    <source>
        <dbReference type="ARBA" id="ARBA00011738"/>
    </source>
</evidence>
<dbReference type="GO" id="GO:0005634">
    <property type="term" value="C:nucleus"/>
    <property type="evidence" value="ECO:0007669"/>
    <property type="project" value="UniProtKB-SubCell"/>
</dbReference>
<dbReference type="Pfam" id="PF14372">
    <property type="entry name" value="hAT-like_RNase-H"/>
    <property type="match status" value="1"/>
</dbReference>
<name>A0A5C7IHU9_9ROSI</name>
<keyword evidence="3" id="KW-0479">Metal-binding</keyword>
<dbReference type="OrthoDB" id="1643240at2759"/>
<dbReference type="GO" id="GO:0046983">
    <property type="term" value="F:protein dimerization activity"/>
    <property type="evidence" value="ECO:0007669"/>
    <property type="project" value="InterPro"/>
</dbReference>
<keyword evidence="9" id="KW-0539">Nucleus</keyword>
<dbReference type="GO" id="GO:0008270">
    <property type="term" value="F:zinc ion binding"/>
    <property type="evidence" value="ECO:0007669"/>
    <property type="project" value="UniProtKB-KW"/>
</dbReference>
<dbReference type="SUPFAM" id="SSF53098">
    <property type="entry name" value="Ribonuclease H-like"/>
    <property type="match status" value="1"/>
</dbReference>
<dbReference type="GO" id="GO:0009791">
    <property type="term" value="P:post-embryonic development"/>
    <property type="evidence" value="ECO:0007669"/>
    <property type="project" value="UniProtKB-ARBA"/>
</dbReference>
<comment type="caution">
    <text evidence="13">The sequence shown here is derived from an EMBL/GenBank/DDBJ whole genome shotgun (WGS) entry which is preliminary data.</text>
</comment>
<dbReference type="InterPro" id="IPR008906">
    <property type="entry name" value="HATC_C_dom"/>
</dbReference>
<accession>A0A5C7IHU9</accession>
<proteinExistence type="predicted"/>
<evidence type="ECO:0000259" key="12">
    <source>
        <dbReference type="PROSITE" id="PS50808"/>
    </source>
</evidence>
<comment type="subunit">
    <text evidence="2">Homodimer.</text>
</comment>
<dbReference type="InterPro" id="IPR036236">
    <property type="entry name" value="Znf_C2H2_sf"/>
</dbReference>
<keyword evidence="5" id="KW-0862">Zinc</keyword>
<comment type="subcellular location">
    <subcellularLocation>
        <location evidence="1">Nucleus</location>
    </subcellularLocation>
</comment>
<dbReference type="InterPro" id="IPR003656">
    <property type="entry name" value="Znf_BED"/>
</dbReference>
<dbReference type="EMBL" id="VAHF01000002">
    <property type="protein sequence ID" value="TXG68880.1"/>
    <property type="molecule type" value="Genomic_DNA"/>
</dbReference>
<dbReference type="Pfam" id="PF05699">
    <property type="entry name" value="Dimer_Tnp_hAT"/>
    <property type="match status" value="1"/>
</dbReference>
<evidence type="ECO:0000256" key="10">
    <source>
        <dbReference type="PROSITE-ProRule" id="PRU00027"/>
    </source>
</evidence>
<dbReference type="SMART" id="SM00614">
    <property type="entry name" value="ZnF_BED"/>
    <property type="match status" value="1"/>
</dbReference>
<dbReference type="Pfam" id="PF02892">
    <property type="entry name" value="zf-BED"/>
    <property type="match status" value="1"/>
</dbReference>
<dbReference type="Proteomes" id="UP000323000">
    <property type="component" value="Chromosome 2"/>
</dbReference>
<evidence type="ECO:0000256" key="7">
    <source>
        <dbReference type="ARBA" id="ARBA00023125"/>
    </source>
</evidence>
<dbReference type="InterPro" id="IPR025525">
    <property type="entry name" value="hAT-like_transposase_RNase-H"/>
</dbReference>
<evidence type="ECO:0000313" key="13">
    <source>
        <dbReference type="EMBL" id="TXG68880.1"/>
    </source>
</evidence>
<keyword evidence="8" id="KW-0804">Transcription</keyword>
<dbReference type="InterPro" id="IPR012337">
    <property type="entry name" value="RNaseH-like_sf"/>
</dbReference>
<feature type="domain" description="BED-type" evidence="12">
    <location>
        <begin position="51"/>
        <end position="106"/>
    </location>
</feature>
<dbReference type="InterPro" id="IPR052035">
    <property type="entry name" value="ZnF_BED_domain_contain"/>
</dbReference>
<keyword evidence="7" id="KW-0238">DNA-binding</keyword>